<evidence type="ECO:0000313" key="1">
    <source>
        <dbReference type="EMBL" id="KAJ9073560.1"/>
    </source>
</evidence>
<dbReference type="Proteomes" id="UP001165960">
    <property type="component" value="Unassembled WGS sequence"/>
</dbReference>
<organism evidence="1 2">
    <name type="scientific">Entomophthora muscae</name>
    <dbReference type="NCBI Taxonomy" id="34485"/>
    <lineage>
        <taxon>Eukaryota</taxon>
        <taxon>Fungi</taxon>
        <taxon>Fungi incertae sedis</taxon>
        <taxon>Zoopagomycota</taxon>
        <taxon>Entomophthoromycotina</taxon>
        <taxon>Entomophthoromycetes</taxon>
        <taxon>Entomophthorales</taxon>
        <taxon>Entomophthoraceae</taxon>
        <taxon>Entomophthora</taxon>
    </lineage>
</organism>
<comment type="caution">
    <text evidence="1">The sequence shown here is derived from an EMBL/GenBank/DDBJ whole genome shotgun (WGS) entry which is preliminary data.</text>
</comment>
<sequence>MAADFDYIVVGSGPGGGTLATELAMRGFETLLIEAGPDYFQANQSTPAFQAKASEDPAISFDFDVKHSDNNISYFYPRAGVLGGCAVHNAMIASYPNSRDFLLMQNVTGDSKWSESYMHNYFKQMEDNQYTVGLVGDHGYSGWFKTSFINFLVQLKLEPALFNYLAAVLGSMGYDVNGRDVFGLNSDKEATVMLPQAVDRTDYTRTNFPKFIKNVANGFPLTVWTDTFVTKVLFNKNTAIGVEYKKGRYLYKASPLSSNDRRKKAQTGTVFANRDIIISGGAFNTPQILMLSGIGDKNHLAKFNISVVADVPGVGRSMMDRYEVSIVFKYQKVFKIFEGCKFTPTMDDPCYKEYIERRSGPYTSNGVISGQLKKSRPNLDEPDLFILNLLSDFHGYFRGYSNNLAKRTDSSSRIILKAHTDNANGRVKLLSANPFDVPDINFQSFSDGDADLNVMVNAIKSERSFLKRITTSHVEIVPGENIQTDAQLRDFVRNNAWGHHACCTAKMGPSSDPLAVVDSKFRVRGVKNLRVVDMSVFPRIPGYFPTVYIHMMAMKAADDIAF</sequence>
<reference evidence="1" key="1">
    <citation type="submission" date="2022-04" db="EMBL/GenBank/DDBJ databases">
        <title>Genome of the entomopathogenic fungus Entomophthora muscae.</title>
        <authorList>
            <person name="Elya C."/>
            <person name="Lovett B.R."/>
            <person name="Lee E."/>
            <person name="Macias A.M."/>
            <person name="Hajek A.E."/>
            <person name="De Bivort B.L."/>
            <person name="Kasson M.T."/>
            <person name="De Fine Licht H.H."/>
            <person name="Stajich J.E."/>
        </authorList>
    </citation>
    <scope>NUCLEOTIDE SEQUENCE</scope>
    <source>
        <strain evidence="1">Berkeley</strain>
    </source>
</reference>
<accession>A0ACC2TGG2</accession>
<gene>
    <name evidence="1" type="ORF">DSO57_1014950</name>
</gene>
<evidence type="ECO:0000313" key="2">
    <source>
        <dbReference type="Proteomes" id="UP001165960"/>
    </source>
</evidence>
<name>A0ACC2TGG2_9FUNG</name>
<proteinExistence type="predicted"/>
<protein>
    <submittedName>
        <fullName evidence="1">Uncharacterized protein</fullName>
    </submittedName>
</protein>
<dbReference type="EMBL" id="QTSX02002898">
    <property type="protein sequence ID" value="KAJ9073560.1"/>
    <property type="molecule type" value="Genomic_DNA"/>
</dbReference>
<keyword evidence="2" id="KW-1185">Reference proteome</keyword>